<dbReference type="OrthoDB" id="406505at2759"/>
<dbReference type="Proteomes" id="UP000070501">
    <property type="component" value="Unassembled WGS sequence"/>
</dbReference>
<keyword evidence="5" id="KW-1185">Reference proteome</keyword>
<feature type="domain" description="RlpA-like protein double-psi beta-barrel" evidence="3">
    <location>
        <begin position="25"/>
        <end position="118"/>
    </location>
</feature>
<protein>
    <submittedName>
        <fullName evidence="4">RlpA-like double-psi beta-barrel-protein domain-containing protein-containing protein</fullName>
    </submittedName>
</protein>
<dbReference type="PANTHER" id="PTHR31836:SF28">
    <property type="entry name" value="SRCR DOMAIN-CONTAINING PROTEIN-RELATED"/>
    <property type="match status" value="1"/>
</dbReference>
<dbReference type="STRING" id="196109.A0A136IY13"/>
<dbReference type="InterPro" id="IPR051477">
    <property type="entry name" value="Expansin_CellWall"/>
</dbReference>
<dbReference type="SUPFAM" id="SSF50685">
    <property type="entry name" value="Barwin-like endoglucanases"/>
    <property type="match status" value="1"/>
</dbReference>
<feature type="signal peptide" evidence="2">
    <location>
        <begin position="1"/>
        <end position="21"/>
    </location>
</feature>
<evidence type="ECO:0000256" key="2">
    <source>
        <dbReference type="SAM" id="SignalP"/>
    </source>
</evidence>
<dbReference type="EMBL" id="KQ964254">
    <property type="protein sequence ID" value="KXJ89817.1"/>
    <property type="molecule type" value="Genomic_DNA"/>
</dbReference>
<feature type="chain" id="PRO_5007293251" evidence="2">
    <location>
        <begin position="22"/>
        <end position="120"/>
    </location>
</feature>
<dbReference type="Gene3D" id="2.40.40.10">
    <property type="entry name" value="RlpA-like domain"/>
    <property type="match status" value="1"/>
</dbReference>
<evidence type="ECO:0000256" key="1">
    <source>
        <dbReference type="ARBA" id="ARBA00022729"/>
    </source>
</evidence>
<dbReference type="CDD" id="cd22191">
    <property type="entry name" value="DPBB_RlpA_EXP_N-like"/>
    <property type="match status" value="1"/>
</dbReference>
<dbReference type="Pfam" id="PF03330">
    <property type="entry name" value="DPBB_1"/>
    <property type="match status" value="1"/>
</dbReference>
<proteinExistence type="predicted"/>
<evidence type="ECO:0000313" key="5">
    <source>
        <dbReference type="Proteomes" id="UP000070501"/>
    </source>
</evidence>
<organism evidence="4 5">
    <name type="scientific">Microdochium bolleyi</name>
    <dbReference type="NCBI Taxonomy" id="196109"/>
    <lineage>
        <taxon>Eukaryota</taxon>
        <taxon>Fungi</taxon>
        <taxon>Dikarya</taxon>
        <taxon>Ascomycota</taxon>
        <taxon>Pezizomycotina</taxon>
        <taxon>Sordariomycetes</taxon>
        <taxon>Xylariomycetidae</taxon>
        <taxon>Xylariales</taxon>
        <taxon>Microdochiaceae</taxon>
        <taxon>Microdochium</taxon>
    </lineage>
</organism>
<dbReference type="InterPro" id="IPR036908">
    <property type="entry name" value="RlpA-like_sf"/>
</dbReference>
<dbReference type="InterPro" id="IPR009009">
    <property type="entry name" value="RlpA-like_DPBB"/>
</dbReference>
<gene>
    <name evidence="4" type="ORF">Micbo1qcDRAFT_206102</name>
</gene>
<name>A0A136IY13_9PEZI</name>
<accession>A0A136IY13</accession>
<evidence type="ECO:0000313" key="4">
    <source>
        <dbReference type="EMBL" id="KXJ89817.1"/>
    </source>
</evidence>
<dbReference type="InParanoid" id="A0A136IY13"/>
<keyword evidence="1 2" id="KW-0732">Signal</keyword>
<dbReference type="AlphaFoldDB" id="A0A136IY13"/>
<reference evidence="5" key="1">
    <citation type="submission" date="2016-02" db="EMBL/GenBank/DDBJ databases">
        <title>Draft genome sequence of Microdochium bolleyi, a fungal endophyte of beachgrass.</title>
        <authorList>
            <consortium name="DOE Joint Genome Institute"/>
            <person name="David A.S."/>
            <person name="May G."/>
            <person name="Haridas S."/>
            <person name="Lim J."/>
            <person name="Wang M."/>
            <person name="Labutti K."/>
            <person name="Lipzen A."/>
            <person name="Barry K."/>
            <person name="Grigoriev I.V."/>
        </authorList>
    </citation>
    <scope>NUCLEOTIDE SEQUENCE [LARGE SCALE GENOMIC DNA]</scope>
    <source>
        <strain evidence="5">J235TASD1</strain>
    </source>
</reference>
<evidence type="ECO:0000259" key="3">
    <source>
        <dbReference type="Pfam" id="PF03330"/>
    </source>
</evidence>
<dbReference type="PANTHER" id="PTHR31836">
    <property type="match status" value="1"/>
</dbReference>
<sequence>MVAITNILLPVLTVFATAASAATYNGEATWYNPGLGACGKTHGANDLVAAVSAQLFTTANPNNDPVCGKKAKITRGNKSVTVTVVDKCPECPKANIDLSPAAFKKLGTLAEGRIKVQWVL</sequence>